<sequence>MAEGYVNPVKKKLCYFCAPCEREFNYTQTSSFISVSSEGSEFSCIRCGKKFTSGFKANVDSTDTSSRDCNICGMRFQISVQLFHHSFEHCCFFCCRRFLTNSSMESHFLTETVQCSKCFKSFPGNFCPCCPPLFLRRHDLLHCKMCTTQSNEDLALTGRKGY</sequence>
<dbReference type="EMBL" id="BMAO01000138">
    <property type="protein sequence ID" value="GFQ64677.1"/>
    <property type="molecule type" value="Genomic_DNA"/>
</dbReference>
<dbReference type="InterPro" id="IPR013087">
    <property type="entry name" value="Znf_C2H2_type"/>
</dbReference>
<gene>
    <name evidence="2" type="ORF">TNCT_4492</name>
</gene>
<accession>A0A8X6EY66</accession>
<comment type="caution">
    <text evidence="2">The sequence shown here is derived from an EMBL/GenBank/DDBJ whole genome shotgun (WGS) entry which is preliminary data.</text>
</comment>
<keyword evidence="3" id="KW-1185">Reference proteome</keyword>
<dbReference type="AlphaFoldDB" id="A0A8X6EY66"/>
<organism evidence="2 3">
    <name type="scientific">Trichonephila clavata</name>
    <name type="common">Joro spider</name>
    <name type="synonym">Nephila clavata</name>
    <dbReference type="NCBI Taxonomy" id="2740835"/>
    <lineage>
        <taxon>Eukaryota</taxon>
        <taxon>Metazoa</taxon>
        <taxon>Ecdysozoa</taxon>
        <taxon>Arthropoda</taxon>
        <taxon>Chelicerata</taxon>
        <taxon>Arachnida</taxon>
        <taxon>Araneae</taxon>
        <taxon>Araneomorphae</taxon>
        <taxon>Entelegynae</taxon>
        <taxon>Araneoidea</taxon>
        <taxon>Nephilidae</taxon>
        <taxon>Trichonephila</taxon>
    </lineage>
</organism>
<reference evidence="2" key="1">
    <citation type="submission" date="2020-07" db="EMBL/GenBank/DDBJ databases">
        <title>Multicomponent nature underlies the extraordinary mechanical properties of spider dragline silk.</title>
        <authorList>
            <person name="Kono N."/>
            <person name="Nakamura H."/>
            <person name="Mori M."/>
            <person name="Yoshida Y."/>
            <person name="Ohtoshi R."/>
            <person name="Malay A.D."/>
            <person name="Moran D.A.P."/>
            <person name="Tomita M."/>
            <person name="Numata K."/>
            <person name="Arakawa K."/>
        </authorList>
    </citation>
    <scope>NUCLEOTIDE SEQUENCE</scope>
</reference>
<proteinExistence type="predicted"/>
<name>A0A8X6EY66_TRICU</name>
<dbReference type="Proteomes" id="UP000887116">
    <property type="component" value="Unassembled WGS sequence"/>
</dbReference>
<evidence type="ECO:0000259" key="1">
    <source>
        <dbReference type="PROSITE" id="PS00028"/>
    </source>
</evidence>
<protein>
    <recommendedName>
        <fullName evidence="1">C2H2-type domain-containing protein</fullName>
    </recommendedName>
</protein>
<feature type="domain" description="C2H2-type" evidence="1">
    <location>
        <begin position="69"/>
        <end position="89"/>
    </location>
</feature>
<dbReference type="PROSITE" id="PS00028">
    <property type="entry name" value="ZINC_FINGER_C2H2_1"/>
    <property type="match status" value="1"/>
</dbReference>
<evidence type="ECO:0000313" key="2">
    <source>
        <dbReference type="EMBL" id="GFQ64677.1"/>
    </source>
</evidence>
<evidence type="ECO:0000313" key="3">
    <source>
        <dbReference type="Proteomes" id="UP000887116"/>
    </source>
</evidence>